<dbReference type="Pfam" id="PF13743">
    <property type="entry name" value="Thioredoxin_5"/>
    <property type="match status" value="1"/>
</dbReference>
<comment type="similarity">
    <text evidence="2">Belongs to the SpxH family.</text>
</comment>
<protein>
    <recommendedName>
        <fullName evidence="2">ClpXP adapter protein SpxH</fullName>
    </recommendedName>
</protein>
<keyword evidence="4" id="KW-1185">Reference proteome</keyword>
<dbReference type="Proteomes" id="UP000281813">
    <property type="component" value="Unassembled WGS sequence"/>
</dbReference>
<dbReference type="EMBL" id="RBZO01000023">
    <property type="protein sequence ID" value="RKQ14142.1"/>
    <property type="molecule type" value="Genomic_DNA"/>
</dbReference>
<dbReference type="PANTHER" id="PTHR13887:SF47">
    <property type="entry name" value="CLPXP ADAPTER PROTEIN SPXH"/>
    <property type="match status" value="1"/>
</dbReference>
<organism evidence="3 4">
    <name type="scientific">Oceanobacillus bengalensis</name>
    <dbReference type="NCBI Taxonomy" id="1435466"/>
    <lineage>
        <taxon>Bacteria</taxon>
        <taxon>Bacillati</taxon>
        <taxon>Bacillota</taxon>
        <taxon>Bacilli</taxon>
        <taxon>Bacillales</taxon>
        <taxon>Bacillaceae</taxon>
        <taxon>Oceanobacillus</taxon>
    </lineage>
</organism>
<dbReference type="InterPro" id="IPR036249">
    <property type="entry name" value="Thioredoxin-like_sf"/>
</dbReference>
<comment type="subcellular location">
    <subcellularLocation>
        <location evidence="2">Cytoplasm</location>
    </subcellularLocation>
</comment>
<comment type="subunit">
    <text evidence="2">Interacts with Spx.</text>
</comment>
<dbReference type="InterPro" id="IPR046404">
    <property type="entry name" value="Adapter_SpxH"/>
</dbReference>
<evidence type="ECO:0000256" key="1">
    <source>
        <dbReference type="ARBA" id="ARBA00022490"/>
    </source>
</evidence>
<gene>
    <name evidence="2" type="primary">spxH</name>
    <name evidence="3" type="ORF">D8M05_14010</name>
</gene>
<dbReference type="AlphaFoldDB" id="A0A494YVE8"/>
<dbReference type="SUPFAM" id="SSF52833">
    <property type="entry name" value="Thioredoxin-like"/>
    <property type="match status" value="1"/>
</dbReference>
<dbReference type="GO" id="GO:0005737">
    <property type="term" value="C:cytoplasm"/>
    <property type="evidence" value="ECO:0007669"/>
    <property type="project" value="UniProtKB-SubCell"/>
</dbReference>
<sequence length="297" mass="34593">MSWNQVGLRDENRTNTSEKDVYLEFGPKPIEMYVFIDPLCPECWSLEPLLKKLSIEYGRFFTVRAIVGNLNKSFEVHNTSNPQKLKEDWDRVAKRTGMSCDGDLWLEKPITCPWKISLAVKAAEIQGNRAGKTFLRKLQEKLFINKLDISNEDVLMRAADEANLDTEEFAEDLLSSTARKAFQCDIQLTREMEISHTPTIVFFNQATDEQGIKIAGLYPYEVYERILQEILQMNPIPSEKPPLETFLQMYNVVASQEISTVYDWTPTKTEKEMKKLQFKQKAQRIPVKYGTFWKYNY</sequence>
<dbReference type="OrthoDB" id="9813770at2"/>
<evidence type="ECO:0000313" key="3">
    <source>
        <dbReference type="EMBL" id="RKQ14142.1"/>
    </source>
</evidence>
<name>A0A494YVE8_9BACI</name>
<keyword evidence="1 2" id="KW-0963">Cytoplasm</keyword>
<evidence type="ECO:0000256" key="2">
    <source>
        <dbReference type="HAMAP-Rule" id="MF_02245"/>
    </source>
</evidence>
<dbReference type="PANTHER" id="PTHR13887">
    <property type="entry name" value="GLUTATHIONE S-TRANSFERASE KAPPA"/>
    <property type="match status" value="1"/>
</dbReference>
<accession>A0A494YVE8</accession>
<dbReference type="HAMAP" id="MF_02245">
    <property type="entry name" value="Adapter_SpxH"/>
    <property type="match status" value="1"/>
</dbReference>
<comment type="caution">
    <text evidence="3">The sequence shown here is derived from an EMBL/GenBank/DDBJ whole genome shotgun (WGS) entry which is preliminary data.</text>
</comment>
<comment type="function">
    <text evidence="2">Adapter protein required for efficient degradation of Spx by ClpXP under non-stress conditions. Interaction with Spx stabilizes Spx and exposes the C-terminus of Spx for recognition and proteolysis by ClpXP.</text>
</comment>
<proteinExistence type="inferred from homology"/>
<evidence type="ECO:0000313" key="4">
    <source>
        <dbReference type="Proteomes" id="UP000281813"/>
    </source>
</evidence>
<reference evidence="3 4" key="1">
    <citation type="journal article" date="2015" name="Antonie Van Leeuwenhoek">
        <title>Oceanobacillus bengalensis sp. nov., a bacterium isolated from seawater of the Bay of Bengal.</title>
        <authorList>
            <person name="Yongchang O."/>
            <person name="Xiang W."/>
            <person name="Wang G."/>
        </authorList>
    </citation>
    <scope>NUCLEOTIDE SEQUENCE [LARGE SCALE GENOMIC DNA]</scope>
    <source>
        <strain evidence="3 4">MCCC 1K00260</strain>
    </source>
</reference>
<dbReference type="Gene3D" id="3.40.30.10">
    <property type="entry name" value="Glutaredoxin"/>
    <property type="match status" value="1"/>
</dbReference>
<dbReference type="RefSeq" id="WP_121132852.1">
    <property type="nucleotide sequence ID" value="NZ_JBHUFK010000064.1"/>
</dbReference>
<dbReference type="CDD" id="cd03025">
    <property type="entry name" value="DsbA_FrnE_like"/>
    <property type="match status" value="1"/>
</dbReference>